<dbReference type="Gene3D" id="3.40.50.300">
    <property type="entry name" value="P-loop containing nucleotide triphosphate hydrolases"/>
    <property type="match status" value="1"/>
</dbReference>
<feature type="domain" description="Helicase ATP-binding" evidence="6">
    <location>
        <begin position="520"/>
        <end position="683"/>
    </location>
</feature>
<evidence type="ECO:0000256" key="1">
    <source>
        <dbReference type="ARBA" id="ARBA00004123"/>
    </source>
</evidence>
<evidence type="ECO:0000259" key="6">
    <source>
        <dbReference type="PROSITE" id="PS51192"/>
    </source>
</evidence>
<dbReference type="EMBL" id="LSYV01000007">
    <property type="protein sequence ID" value="KXZ53669.1"/>
    <property type="molecule type" value="Genomic_DNA"/>
</dbReference>
<comment type="subcellular location">
    <subcellularLocation>
        <location evidence="1">Nucleus</location>
    </subcellularLocation>
</comment>
<proteinExistence type="predicted"/>
<evidence type="ECO:0000313" key="7">
    <source>
        <dbReference type="EMBL" id="KXZ53669.1"/>
    </source>
</evidence>
<feature type="compositionally biased region" description="Acidic residues" evidence="5">
    <location>
        <begin position="104"/>
        <end position="113"/>
    </location>
</feature>
<gene>
    <name evidence="7" type="ORF">GPECTOR_6g586</name>
</gene>
<dbReference type="PANTHER" id="PTHR18934">
    <property type="entry name" value="ATP-DEPENDENT RNA HELICASE"/>
    <property type="match status" value="1"/>
</dbReference>
<dbReference type="GO" id="GO:0016787">
    <property type="term" value="F:hydrolase activity"/>
    <property type="evidence" value="ECO:0007669"/>
    <property type="project" value="UniProtKB-KW"/>
</dbReference>
<dbReference type="PROSITE" id="PS51192">
    <property type="entry name" value="HELICASE_ATP_BIND_1"/>
    <property type="match status" value="1"/>
</dbReference>
<dbReference type="PROSITE" id="PS00690">
    <property type="entry name" value="DEAH_ATP_HELICASE"/>
    <property type="match status" value="1"/>
</dbReference>
<dbReference type="GO" id="GO:0003723">
    <property type="term" value="F:RNA binding"/>
    <property type="evidence" value="ECO:0007669"/>
    <property type="project" value="TreeGrafter"/>
</dbReference>
<dbReference type="InterPro" id="IPR002464">
    <property type="entry name" value="DNA/RNA_helicase_DEAH_CS"/>
</dbReference>
<evidence type="ECO:0000256" key="3">
    <source>
        <dbReference type="ARBA" id="ARBA00023242"/>
    </source>
</evidence>
<keyword evidence="2" id="KW-0378">Hydrolase</keyword>
<keyword evidence="8" id="KW-1185">Reference proteome</keyword>
<dbReference type="SUPFAM" id="SSF52540">
    <property type="entry name" value="P-loop containing nucleoside triphosphate hydrolases"/>
    <property type="match status" value="1"/>
</dbReference>
<feature type="region of interest" description="Disordered" evidence="5">
    <location>
        <begin position="103"/>
        <end position="310"/>
    </location>
</feature>
<evidence type="ECO:0000256" key="2">
    <source>
        <dbReference type="ARBA" id="ARBA00022801"/>
    </source>
</evidence>
<protein>
    <recommendedName>
        <fullName evidence="6">Helicase ATP-binding domain-containing protein</fullName>
    </recommendedName>
</protein>
<dbReference type="InterPro" id="IPR014001">
    <property type="entry name" value="Helicase_ATP-bd"/>
</dbReference>
<feature type="compositionally biased region" description="Acidic residues" evidence="5">
    <location>
        <begin position="236"/>
        <end position="249"/>
    </location>
</feature>
<dbReference type="GO" id="GO:0005524">
    <property type="term" value="F:ATP binding"/>
    <property type="evidence" value="ECO:0007669"/>
    <property type="project" value="InterPro"/>
</dbReference>
<dbReference type="InterPro" id="IPR027417">
    <property type="entry name" value="P-loop_NTPase"/>
</dbReference>
<evidence type="ECO:0000256" key="5">
    <source>
        <dbReference type="SAM" id="MobiDB-lite"/>
    </source>
</evidence>
<reference evidence="8" key="1">
    <citation type="journal article" date="2016" name="Nat. Commun.">
        <title>The Gonium pectorale genome demonstrates co-option of cell cycle regulation during the evolution of multicellularity.</title>
        <authorList>
            <person name="Hanschen E.R."/>
            <person name="Marriage T.N."/>
            <person name="Ferris P.J."/>
            <person name="Hamaji T."/>
            <person name="Toyoda A."/>
            <person name="Fujiyama A."/>
            <person name="Neme R."/>
            <person name="Noguchi H."/>
            <person name="Minakuchi Y."/>
            <person name="Suzuki M."/>
            <person name="Kawai-Toyooka H."/>
            <person name="Smith D.R."/>
            <person name="Sparks H."/>
            <person name="Anderson J."/>
            <person name="Bakaric R."/>
            <person name="Luria V."/>
            <person name="Karger A."/>
            <person name="Kirschner M.W."/>
            <person name="Durand P.M."/>
            <person name="Michod R.E."/>
            <person name="Nozaki H."/>
            <person name="Olson B.J."/>
        </authorList>
    </citation>
    <scope>NUCLEOTIDE SEQUENCE [LARGE SCALE GENOMIC DNA]</scope>
    <source>
        <strain evidence="8">NIES-2863</strain>
    </source>
</reference>
<dbReference type="GO" id="GO:0003724">
    <property type="term" value="F:RNA helicase activity"/>
    <property type="evidence" value="ECO:0007669"/>
    <property type="project" value="UniProtKB-EC"/>
</dbReference>
<name>A0A150GV00_GONPE</name>
<dbReference type="PANTHER" id="PTHR18934:SF83">
    <property type="entry name" value="PRE-MRNA-SPLICING FACTOR ATP-DEPENDENT RNA HELICASE DHX16"/>
    <property type="match status" value="1"/>
</dbReference>
<dbReference type="AlphaFoldDB" id="A0A150GV00"/>
<evidence type="ECO:0000256" key="4">
    <source>
        <dbReference type="ARBA" id="ARBA00047984"/>
    </source>
</evidence>
<feature type="compositionally biased region" description="Low complexity" evidence="5">
    <location>
        <begin position="119"/>
        <end position="130"/>
    </location>
</feature>
<feature type="compositionally biased region" description="Basic and acidic residues" evidence="5">
    <location>
        <begin position="185"/>
        <end position="207"/>
    </location>
</feature>
<dbReference type="STRING" id="33097.A0A150GV00"/>
<dbReference type="Pfam" id="PF00270">
    <property type="entry name" value="DEAD"/>
    <property type="match status" value="1"/>
</dbReference>
<organism evidence="7 8">
    <name type="scientific">Gonium pectorale</name>
    <name type="common">Green alga</name>
    <dbReference type="NCBI Taxonomy" id="33097"/>
    <lineage>
        <taxon>Eukaryota</taxon>
        <taxon>Viridiplantae</taxon>
        <taxon>Chlorophyta</taxon>
        <taxon>core chlorophytes</taxon>
        <taxon>Chlorophyceae</taxon>
        <taxon>CS clade</taxon>
        <taxon>Chlamydomonadales</taxon>
        <taxon>Volvocaceae</taxon>
        <taxon>Gonium</taxon>
    </lineage>
</organism>
<accession>A0A150GV00</accession>
<comment type="caution">
    <text evidence="7">The sequence shown here is derived from an EMBL/GenBank/DDBJ whole genome shotgun (WGS) entry which is preliminary data.</text>
</comment>
<sequence>MADPAEREVRTWVQDRLHGLLGFADSNVAAFLVSVAKKHTNADSLFTELKRSCQLPNTADVQAFAAELLRRAPRRTAGGPSSAAAHQRQARELIKKSATYGLLEGDDDEDADDGGAAGPGPSSVAAAAAAGSGGTRGLAQSTRQQAPSGKGDVGRGGSPAPAGESAGAAGGGRQLRTKRVQFSDGDDRNGGGGAGDRDRDRDRDRGSRPRQRSGPHDEEDDTVVPQAKRAKRKWEMEEEDDERQEDEEAREERLKEEARLRDQAEKAEFEERLRAKDEAKTKKLAEKEPRLTREEARREEMKRRYEAEDEREKLMPMLREVSRQEYLRKREDKKIQELEDELEDAKYLFAGVQLTQRELDDLRYKEEVLRLAKEKQRLMNQAAEDGYRMPDSYDAPERHASRYDLAKMRYSEPEGAAARANPHAEQEAWEAEQFKKTHVTKVGAQDAGASVPQYDFVFEDTMDFVKADMLAGNIEELLESPEERRKKEAEARAAAQRSEREAIQAGRAQLPVYPYREQLLKAVEEHQVLIVVAETGAGKTTQLPQYLHEAGYSAAGKIGCTQPRRVAAMSVAARVAHELGVKLGNEVGYSIRFEDCTSDKTLIKYMTDGMLLREFLSEPDLASYSVMMIDEAHERTLHTDVLFGLVKDIARFRPDLKLLISSATLDAEKFSEYFDYAPIFKAGPI</sequence>
<dbReference type="OrthoDB" id="10253254at2759"/>
<keyword evidence="3" id="KW-0539">Nucleus</keyword>
<feature type="compositionally biased region" description="Basic and acidic residues" evidence="5">
    <location>
        <begin position="250"/>
        <end position="310"/>
    </location>
</feature>
<feature type="compositionally biased region" description="Low complexity" evidence="5">
    <location>
        <begin position="158"/>
        <end position="167"/>
    </location>
</feature>
<dbReference type="SMART" id="SM00487">
    <property type="entry name" value="DEXDc"/>
    <property type="match status" value="1"/>
</dbReference>
<dbReference type="InterPro" id="IPR011545">
    <property type="entry name" value="DEAD/DEAH_box_helicase_dom"/>
</dbReference>
<dbReference type="FunFam" id="3.40.50.300:FF:000726">
    <property type="entry name" value="Pre-mRNA-splicing factor ATP-dependent RNA helicase"/>
    <property type="match status" value="1"/>
</dbReference>
<dbReference type="GO" id="GO:0071013">
    <property type="term" value="C:catalytic step 2 spliceosome"/>
    <property type="evidence" value="ECO:0007669"/>
    <property type="project" value="TreeGrafter"/>
</dbReference>
<dbReference type="Proteomes" id="UP000075714">
    <property type="component" value="Unassembled WGS sequence"/>
</dbReference>
<dbReference type="GO" id="GO:0005684">
    <property type="term" value="C:U2-type spliceosomal complex"/>
    <property type="evidence" value="ECO:0007669"/>
    <property type="project" value="UniProtKB-ARBA"/>
</dbReference>
<comment type="catalytic activity">
    <reaction evidence="4">
        <text>ATP + H2O = ADP + phosphate + H(+)</text>
        <dbReference type="Rhea" id="RHEA:13065"/>
        <dbReference type="ChEBI" id="CHEBI:15377"/>
        <dbReference type="ChEBI" id="CHEBI:15378"/>
        <dbReference type="ChEBI" id="CHEBI:30616"/>
        <dbReference type="ChEBI" id="CHEBI:43474"/>
        <dbReference type="ChEBI" id="CHEBI:456216"/>
        <dbReference type="EC" id="3.6.4.13"/>
    </reaction>
</comment>
<evidence type="ECO:0000313" key="8">
    <source>
        <dbReference type="Proteomes" id="UP000075714"/>
    </source>
</evidence>
<feature type="compositionally biased region" description="Polar residues" evidence="5">
    <location>
        <begin position="138"/>
        <end position="147"/>
    </location>
</feature>